<keyword evidence="6 8" id="KW-1133">Transmembrane helix</keyword>
<dbReference type="PANTHER" id="PTHR32196">
    <property type="entry name" value="ABC TRANSPORTER PERMEASE PROTEIN YPHD-RELATED-RELATED"/>
    <property type="match status" value="1"/>
</dbReference>
<dbReference type="GO" id="GO:0005886">
    <property type="term" value="C:plasma membrane"/>
    <property type="evidence" value="ECO:0007669"/>
    <property type="project" value="UniProtKB-SubCell"/>
</dbReference>
<feature type="transmembrane region" description="Helical" evidence="8">
    <location>
        <begin position="32"/>
        <end position="50"/>
    </location>
</feature>
<sequence length="333" mass="34549">MAAPSSAVTKQSFWRRAQTISEERLHVRLESLVVLICLGAVMSLLSPYFLSVSNFLNILLATSTIGVLAIAATFVIGSGGLDLSLGSVMGLAGVAGAYVAVTLGMPTPLGVAASIGAGALAGYINGQLVTRAFVPAFIATLGMLGLARGLALVISNGRVIYGLPSAMVYIGQGRPLGIPMPVIIFILTALVTHYILAFTRFGRYTLAIGDNENAARTAGIKVSRHRLILYTLSGGLAGLAGLLFMARINSGDPTAGISYELTAITAAIIGGTNLFGGRGSILGSVIGALIMGVLQNGLNLLAVQSYYQQMAIGAVLIFAVFLDQYQVRREAKV</sequence>
<proteinExistence type="predicted"/>
<comment type="subcellular location">
    <subcellularLocation>
        <location evidence="1">Cell membrane</location>
        <topology evidence="1">Multi-pass membrane protein</topology>
    </subcellularLocation>
</comment>
<dbReference type="EMBL" id="UOEO01000153">
    <property type="protein sequence ID" value="VAW20984.1"/>
    <property type="molecule type" value="Genomic_DNA"/>
</dbReference>
<feature type="transmembrane region" description="Helical" evidence="8">
    <location>
        <begin position="132"/>
        <end position="156"/>
    </location>
</feature>
<feature type="transmembrane region" description="Helical" evidence="8">
    <location>
        <begin position="257"/>
        <end position="275"/>
    </location>
</feature>
<keyword evidence="2" id="KW-0813">Transport</keyword>
<feature type="transmembrane region" description="Helical" evidence="8">
    <location>
        <begin position="56"/>
        <end position="76"/>
    </location>
</feature>
<evidence type="ECO:0000256" key="2">
    <source>
        <dbReference type="ARBA" id="ARBA00022448"/>
    </source>
</evidence>
<organism evidence="9">
    <name type="scientific">hydrothermal vent metagenome</name>
    <dbReference type="NCBI Taxonomy" id="652676"/>
    <lineage>
        <taxon>unclassified sequences</taxon>
        <taxon>metagenomes</taxon>
        <taxon>ecological metagenomes</taxon>
    </lineage>
</organism>
<dbReference type="AlphaFoldDB" id="A0A3B0UL67"/>
<feature type="transmembrane region" description="Helical" evidence="8">
    <location>
        <begin position="227"/>
        <end position="245"/>
    </location>
</feature>
<evidence type="ECO:0000256" key="5">
    <source>
        <dbReference type="ARBA" id="ARBA00022692"/>
    </source>
</evidence>
<evidence type="ECO:0000256" key="7">
    <source>
        <dbReference type="ARBA" id="ARBA00023136"/>
    </source>
</evidence>
<feature type="transmembrane region" description="Helical" evidence="8">
    <location>
        <begin position="282"/>
        <end position="300"/>
    </location>
</feature>
<dbReference type="PANTHER" id="PTHR32196:SF21">
    <property type="entry name" value="ABC TRANSPORTER PERMEASE PROTEIN YPHD-RELATED"/>
    <property type="match status" value="1"/>
</dbReference>
<keyword evidence="5 8" id="KW-0812">Transmembrane</keyword>
<keyword evidence="3" id="KW-1003">Cell membrane</keyword>
<gene>
    <name evidence="9" type="ORF">MNBD_ALPHA12-1960</name>
</gene>
<accession>A0A3B0UL67</accession>
<keyword evidence="4" id="KW-0997">Cell inner membrane</keyword>
<dbReference type="GO" id="GO:0022857">
    <property type="term" value="F:transmembrane transporter activity"/>
    <property type="evidence" value="ECO:0007669"/>
    <property type="project" value="InterPro"/>
</dbReference>
<evidence type="ECO:0000256" key="3">
    <source>
        <dbReference type="ARBA" id="ARBA00022475"/>
    </source>
</evidence>
<name>A0A3B0UL67_9ZZZZ</name>
<dbReference type="Pfam" id="PF02653">
    <property type="entry name" value="BPD_transp_2"/>
    <property type="match status" value="1"/>
</dbReference>
<evidence type="ECO:0000256" key="4">
    <source>
        <dbReference type="ARBA" id="ARBA00022519"/>
    </source>
</evidence>
<reference evidence="9" key="1">
    <citation type="submission" date="2018-06" db="EMBL/GenBank/DDBJ databases">
        <authorList>
            <person name="Zhirakovskaya E."/>
        </authorList>
    </citation>
    <scope>NUCLEOTIDE SEQUENCE</scope>
</reference>
<evidence type="ECO:0000256" key="6">
    <source>
        <dbReference type="ARBA" id="ARBA00022989"/>
    </source>
</evidence>
<feature type="transmembrane region" description="Helical" evidence="8">
    <location>
        <begin position="107"/>
        <end position="125"/>
    </location>
</feature>
<feature type="transmembrane region" description="Helical" evidence="8">
    <location>
        <begin position="306"/>
        <end position="322"/>
    </location>
</feature>
<protein>
    <submittedName>
        <fullName evidence="9">Ribose ABC transport system, permease protein RbsC (TC 3.A.1.2.1)</fullName>
    </submittedName>
</protein>
<dbReference type="InterPro" id="IPR001851">
    <property type="entry name" value="ABC_transp_permease"/>
</dbReference>
<evidence type="ECO:0000256" key="8">
    <source>
        <dbReference type="SAM" id="Phobius"/>
    </source>
</evidence>
<evidence type="ECO:0000256" key="1">
    <source>
        <dbReference type="ARBA" id="ARBA00004651"/>
    </source>
</evidence>
<feature type="transmembrane region" description="Helical" evidence="8">
    <location>
        <begin position="176"/>
        <end position="196"/>
    </location>
</feature>
<dbReference type="CDD" id="cd06579">
    <property type="entry name" value="TM_PBP1_transp_AraH_like"/>
    <property type="match status" value="1"/>
</dbReference>
<keyword evidence="7 8" id="KW-0472">Membrane</keyword>
<evidence type="ECO:0000313" key="9">
    <source>
        <dbReference type="EMBL" id="VAW20984.1"/>
    </source>
</evidence>